<gene>
    <name evidence="4" type="ORF">L210DRAFT_3691495</name>
</gene>
<dbReference type="PANTHER" id="PTHR12537:SF13">
    <property type="entry name" value="PUMILIO HOMOLOGY DOMAIN FAMILY MEMBER 4"/>
    <property type="match status" value="1"/>
</dbReference>
<feature type="domain" description="PUM-HD" evidence="3">
    <location>
        <begin position="1"/>
        <end position="148"/>
    </location>
</feature>
<dbReference type="InterPro" id="IPR001313">
    <property type="entry name" value="Pumilio_RNA-bd_rpt"/>
</dbReference>
<comment type="caution">
    <text evidence="4">The sequence shown here is derived from an EMBL/GenBank/DDBJ whole genome shotgun (WGS) entry which is preliminary data.</text>
</comment>
<sequence length="389" mass="43445">RVQLVNEIAYNALTLVQDPYGNYVVQYILDLNDNRFSDGVIRQFAGNVCALSVQKFSSNVIEKCIRVAEHSTRKMLVEELLNRSRLEKLLRDSYGNYCVQVGVHTHRIYRLLMMSRLHLTTWSLPSAPFSLRAFARFFHSFAILPTANVFKTNYNGGYHGHQMDVLRNQVDNYNGGYHGHQMDVLRNQVDNYNGGYHGHQMINMNLNGQALGLAHGPAAGRHLPQSIHPNGSIADIYASQASLYGMQGQGSYGPSHLAPQLHGLQARSIDGYVLQNHSPHNASLTPPHTHAGSYSGVSAYVNVSFGNIGLAGSLSALTISPLMPYFYVYSNELELGARRYLHVTCCLPRLVFPECPFDLWAMADFLIISHLYFGLAYTITTHGYYLVSS</sequence>
<feature type="non-terminal residue" evidence="4">
    <location>
        <position position="1"/>
    </location>
</feature>
<dbReference type="Pfam" id="PF00806">
    <property type="entry name" value="PUF"/>
    <property type="match status" value="2"/>
</dbReference>
<dbReference type="InterPro" id="IPR016024">
    <property type="entry name" value="ARM-type_fold"/>
</dbReference>
<evidence type="ECO:0000313" key="5">
    <source>
        <dbReference type="Proteomes" id="UP001194468"/>
    </source>
</evidence>
<dbReference type="PROSITE" id="PS50303">
    <property type="entry name" value="PUM_HD"/>
    <property type="match status" value="1"/>
</dbReference>
<dbReference type="EMBL" id="WHUW01000221">
    <property type="protein sequence ID" value="KAF8417422.1"/>
    <property type="molecule type" value="Genomic_DNA"/>
</dbReference>
<feature type="repeat" description="Pumilio" evidence="2">
    <location>
        <begin position="7"/>
        <end position="42"/>
    </location>
</feature>
<dbReference type="SMART" id="SM00025">
    <property type="entry name" value="Pumilio"/>
    <property type="match status" value="3"/>
</dbReference>
<evidence type="ECO:0000259" key="3">
    <source>
        <dbReference type="PROSITE" id="PS50303"/>
    </source>
</evidence>
<dbReference type="SUPFAM" id="SSF48371">
    <property type="entry name" value="ARM repeat"/>
    <property type="match status" value="1"/>
</dbReference>
<evidence type="ECO:0000313" key="4">
    <source>
        <dbReference type="EMBL" id="KAF8417422.1"/>
    </source>
</evidence>
<evidence type="ECO:0000256" key="2">
    <source>
        <dbReference type="PROSITE-ProRule" id="PRU00317"/>
    </source>
</evidence>
<dbReference type="GO" id="GO:0003729">
    <property type="term" value="F:mRNA binding"/>
    <property type="evidence" value="ECO:0007669"/>
    <property type="project" value="TreeGrafter"/>
</dbReference>
<dbReference type="Proteomes" id="UP001194468">
    <property type="component" value="Unassembled WGS sequence"/>
</dbReference>
<reference evidence="4" key="1">
    <citation type="submission" date="2019-10" db="EMBL/GenBank/DDBJ databases">
        <authorList>
            <consortium name="DOE Joint Genome Institute"/>
            <person name="Kuo A."/>
            <person name="Miyauchi S."/>
            <person name="Kiss E."/>
            <person name="Drula E."/>
            <person name="Kohler A."/>
            <person name="Sanchez-Garcia M."/>
            <person name="Andreopoulos B."/>
            <person name="Barry K.W."/>
            <person name="Bonito G."/>
            <person name="Buee M."/>
            <person name="Carver A."/>
            <person name="Chen C."/>
            <person name="Cichocki N."/>
            <person name="Clum A."/>
            <person name="Culley D."/>
            <person name="Crous P.W."/>
            <person name="Fauchery L."/>
            <person name="Girlanda M."/>
            <person name="Hayes R."/>
            <person name="Keri Z."/>
            <person name="LaButti K."/>
            <person name="Lipzen A."/>
            <person name="Lombard V."/>
            <person name="Magnuson J."/>
            <person name="Maillard F."/>
            <person name="Morin E."/>
            <person name="Murat C."/>
            <person name="Nolan M."/>
            <person name="Ohm R."/>
            <person name="Pangilinan J."/>
            <person name="Pereira M."/>
            <person name="Perotto S."/>
            <person name="Peter M."/>
            <person name="Riley R."/>
            <person name="Sitrit Y."/>
            <person name="Stielow B."/>
            <person name="Szollosi G."/>
            <person name="Zifcakova L."/>
            <person name="Stursova M."/>
            <person name="Spatafora J.W."/>
            <person name="Tedersoo L."/>
            <person name="Vaario L.-M."/>
            <person name="Yamada A."/>
            <person name="Yan M."/>
            <person name="Wang P."/>
            <person name="Xu J."/>
            <person name="Bruns T."/>
            <person name="Baldrian P."/>
            <person name="Vilgalys R."/>
            <person name="Henrissat B."/>
            <person name="Grigoriev I.V."/>
            <person name="Hibbett D."/>
            <person name="Nagy L.G."/>
            <person name="Martin F.M."/>
        </authorList>
    </citation>
    <scope>NUCLEOTIDE SEQUENCE</scope>
    <source>
        <strain evidence="4">BED1</strain>
    </source>
</reference>
<dbReference type="PROSITE" id="PS50302">
    <property type="entry name" value="PUM"/>
    <property type="match status" value="2"/>
</dbReference>
<protein>
    <recommendedName>
        <fullName evidence="3">PUM-HD domain-containing protein</fullName>
    </recommendedName>
</protein>
<keyword evidence="1" id="KW-0677">Repeat</keyword>
<keyword evidence="5" id="KW-1185">Reference proteome</keyword>
<dbReference type="GO" id="GO:0010608">
    <property type="term" value="P:post-transcriptional regulation of gene expression"/>
    <property type="evidence" value="ECO:0007669"/>
    <property type="project" value="TreeGrafter"/>
</dbReference>
<dbReference type="AlphaFoldDB" id="A0AAD4BCD8"/>
<dbReference type="InterPro" id="IPR033133">
    <property type="entry name" value="PUM-HD"/>
</dbReference>
<evidence type="ECO:0000256" key="1">
    <source>
        <dbReference type="ARBA" id="ARBA00022737"/>
    </source>
</evidence>
<dbReference type="Gene3D" id="1.25.10.10">
    <property type="entry name" value="Leucine-rich Repeat Variant"/>
    <property type="match status" value="1"/>
</dbReference>
<proteinExistence type="predicted"/>
<name>A0AAD4BCD8_BOLED</name>
<dbReference type="InterPro" id="IPR011989">
    <property type="entry name" value="ARM-like"/>
</dbReference>
<feature type="repeat" description="Pumilio" evidence="2">
    <location>
        <begin position="43"/>
        <end position="78"/>
    </location>
</feature>
<reference evidence="4" key="2">
    <citation type="journal article" date="2020" name="Nat. Commun.">
        <title>Large-scale genome sequencing of mycorrhizal fungi provides insights into the early evolution of symbiotic traits.</title>
        <authorList>
            <person name="Miyauchi S."/>
            <person name="Kiss E."/>
            <person name="Kuo A."/>
            <person name="Drula E."/>
            <person name="Kohler A."/>
            <person name="Sanchez-Garcia M."/>
            <person name="Morin E."/>
            <person name="Andreopoulos B."/>
            <person name="Barry K.W."/>
            <person name="Bonito G."/>
            <person name="Buee M."/>
            <person name="Carver A."/>
            <person name="Chen C."/>
            <person name="Cichocki N."/>
            <person name="Clum A."/>
            <person name="Culley D."/>
            <person name="Crous P.W."/>
            <person name="Fauchery L."/>
            <person name="Girlanda M."/>
            <person name="Hayes R.D."/>
            <person name="Keri Z."/>
            <person name="LaButti K."/>
            <person name="Lipzen A."/>
            <person name="Lombard V."/>
            <person name="Magnuson J."/>
            <person name="Maillard F."/>
            <person name="Murat C."/>
            <person name="Nolan M."/>
            <person name="Ohm R.A."/>
            <person name="Pangilinan J."/>
            <person name="Pereira M.F."/>
            <person name="Perotto S."/>
            <person name="Peter M."/>
            <person name="Pfister S."/>
            <person name="Riley R."/>
            <person name="Sitrit Y."/>
            <person name="Stielow J.B."/>
            <person name="Szollosi G."/>
            <person name="Zifcakova L."/>
            <person name="Stursova M."/>
            <person name="Spatafora J.W."/>
            <person name="Tedersoo L."/>
            <person name="Vaario L.M."/>
            <person name="Yamada A."/>
            <person name="Yan M."/>
            <person name="Wang P."/>
            <person name="Xu J."/>
            <person name="Bruns T."/>
            <person name="Baldrian P."/>
            <person name="Vilgalys R."/>
            <person name="Dunand C."/>
            <person name="Henrissat B."/>
            <person name="Grigoriev I.V."/>
            <person name="Hibbett D."/>
            <person name="Nagy L.G."/>
            <person name="Martin F.M."/>
        </authorList>
    </citation>
    <scope>NUCLEOTIDE SEQUENCE</scope>
    <source>
        <strain evidence="4">BED1</strain>
    </source>
</reference>
<accession>A0AAD4BCD8</accession>
<organism evidence="4 5">
    <name type="scientific">Boletus edulis BED1</name>
    <dbReference type="NCBI Taxonomy" id="1328754"/>
    <lineage>
        <taxon>Eukaryota</taxon>
        <taxon>Fungi</taxon>
        <taxon>Dikarya</taxon>
        <taxon>Basidiomycota</taxon>
        <taxon>Agaricomycotina</taxon>
        <taxon>Agaricomycetes</taxon>
        <taxon>Agaricomycetidae</taxon>
        <taxon>Boletales</taxon>
        <taxon>Boletineae</taxon>
        <taxon>Boletaceae</taxon>
        <taxon>Boletoideae</taxon>
        <taxon>Boletus</taxon>
    </lineage>
</organism>
<dbReference type="PANTHER" id="PTHR12537">
    <property type="entry name" value="RNA BINDING PROTEIN PUMILIO-RELATED"/>
    <property type="match status" value="1"/>
</dbReference>
<dbReference type="GO" id="GO:0005737">
    <property type="term" value="C:cytoplasm"/>
    <property type="evidence" value="ECO:0007669"/>
    <property type="project" value="TreeGrafter"/>
</dbReference>